<keyword evidence="7 9" id="KW-0624">Polysaccharide degradation</keyword>
<dbReference type="EMBL" id="JANIPJ010000020">
    <property type="protein sequence ID" value="MCR2806810.1"/>
    <property type="molecule type" value="Genomic_DNA"/>
</dbReference>
<keyword evidence="4 9" id="KW-0378">Hydrolase</keyword>
<evidence type="ECO:0000256" key="9">
    <source>
        <dbReference type="RuleBase" id="RU361174"/>
    </source>
</evidence>
<dbReference type="InterPro" id="IPR017853">
    <property type="entry name" value="GH"/>
</dbReference>
<evidence type="ECO:0000259" key="10">
    <source>
        <dbReference type="PROSITE" id="PS51760"/>
    </source>
</evidence>
<evidence type="ECO:0000313" key="11">
    <source>
        <dbReference type="EMBL" id="MCR2806810.1"/>
    </source>
</evidence>
<evidence type="ECO:0000256" key="2">
    <source>
        <dbReference type="ARBA" id="ARBA00004851"/>
    </source>
</evidence>
<dbReference type="PANTHER" id="PTHR31490:SF90">
    <property type="entry name" value="ENDO-1,4-BETA-XYLANASE A"/>
    <property type="match status" value="1"/>
</dbReference>
<organism evidence="11 12">
    <name type="scientific">Paenibacillus soyae</name>
    <dbReference type="NCBI Taxonomy" id="2969249"/>
    <lineage>
        <taxon>Bacteria</taxon>
        <taxon>Bacillati</taxon>
        <taxon>Bacillota</taxon>
        <taxon>Bacilli</taxon>
        <taxon>Bacillales</taxon>
        <taxon>Paenibacillaceae</taxon>
        <taxon>Paenibacillus</taxon>
    </lineage>
</organism>
<protein>
    <recommendedName>
        <fullName evidence="9">Beta-xylanase</fullName>
        <ecNumber evidence="9">3.2.1.8</ecNumber>
    </recommendedName>
</protein>
<dbReference type="EC" id="3.2.1.8" evidence="9"/>
<dbReference type="Proteomes" id="UP001141950">
    <property type="component" value="Unassembled WGS sequence"/>
</dbReference>
<keyword evidence="5 9" id="KW-0119">Carbohydrate metabolism</keyword>
<evidence type="ECO:0000256" key="3">
    <source>
        <dbReference type="ARBA" id="ARBA00022651"/>
    </source>
</evidence>
<dbReference type="Gene3D" id="3.20.20.80">
    <property type="entry name" value="Glycosidases"/>
    <property type="match status" value="1"/>
</dbReference>
<dbReference type="Pfam" id="PF00331">
    <property type="entry name" value="Glyco_hydro_10"/>
    <property type="match status" value="1"/>
</dbReference>
<keyword evidence="6 9" id="KW-0326">Glycosidase</keyword>
<dbReference type="PROSITE" id="PS51760">
    <property type="entry name" value="GH10_2"/>
    <property type="match status" value="1"/>
</dbReference>
<dbReference type="SUPFAM" id="SSF51445">
    <property type="entry name" value="(Trans)glycosidases"/>
    <property type="match status" value="1"/>
</dbReference>
<dbReference type="AlphaFoldDB" id="A0A9X2SB90"/>
<dbReference type="InterPro" id="IPR001000">
    <property type="entry name" value="GH10_dom"/>
</dbReference>
<comment type="catalytic activity">
    <reaction evidence="1 9">
        <text>Endohydrolysis of (1-&gt;4)-beta-D-xylosidic linkages in xylans.</text>
        <dbReference type="EC" id="3.2.1.8"/>
    </reaction>
</comment>
<evidence type="ECO:0000256" key="6">
    <source>
        <dbReference type="ARBA" id="ARBA00023295"/>
    </source>
</evidence>
<sequence>MTEHRTNEVPKLHEVFANQFRIGAAVNPRTLVTQKDLLTRHFNSLTAENEMKFVSVHPEEDRYTFEDADRLMAFAKENGMAVRGHTLVWHNQTPNWVFENRSGGAADRETLLARMKSHIGEVAGRYKGSIYAWDVVNEAVSDSGEEILRPSKWLDIAGEDFIAKAFEYAHEADPDALLFYNDYNESVPAKRDKIYSLVKSLKERDVPIHGIGLQAHWGLEHPTLDHIREAIERYASLGVKLHMTELDVSVFAHEDRRTDLAAPTTEMLERQAERYGAFFKLFKEYSEHITSVTFWGAADDYTWLNDFPVRGRRNWPFLFDAQHQPKASFQSVLEAAR</sequence>
<dbReference type="RefSeq" id="WP_257450663.1">
    <property type="nucleotide sequence ID" value="NZ_JANIPJ010000020.1"/>
</dbReference>
<dbReference type="InterPro" id="IPR044846">
    <property type="entry name" value="GH10"/>
</dbReference>
<keyword evidence="12" id="KW-1185">Reference proteome</keyword>
<comment type="similarity">
    <text evidence="9">Belongs to the glycosyl hydrolase 10 (cellulase F) family.</text>
</comment>
<evidence type="ECO:0000313" key="12">
    <source>
        <dbReference type="Proteomes" id="UP001141950"/>
    </source>
</evidence>
<accession>A0A9X2SB90</accession>
<comment type="pathway">
    <text evidence="2">Glycan degradation; xylan degradation.</text>
</comment>
<feature type="domain" description="GH10" evidence="10">
    <location>
        <begin position="6"/>
        <end position="335"/>
    </location>
</feature>
<evidence type="ECO:0000256" key="4">
    <source>
        <dbReference type="ARBA" id="ARBA00022801"/>
    </source>
</evidence>
<dbReference type="PROSITE" id="PS00591">
    <property type="entry name" value="GH10_1"/>
    <property type="match status" value="1"/>
</dbReference>
<evidence type="ECO:0000256" key="8">
    <source>
        <dbReference type="PROSITE-ProRule" id="PRU10061"/>
    </source>
</evidence>
<evidence type="ECO:0000256" key="1">
    <source>
        <dbReference type="ARBA" id="ARBA00000681"/>
    </source>
</evidence>
<dbReference type="InterPro" id="IPR031158">
    <property type="entry name" value="GH10_AS"/>
</dbReference>
<dbReference type="SMART" id="SM00633">
    <property type="entry name" value="Glyco_10"/>
    <property type="match status" value="1"/>
</dbReference>
<gene>
    <name evidence="11" type="ORF">NQZ67_23275</name>
</gene>
<proteinExistence type="inferred from homology"/>
<keyword evidence="3" id="KW-0858">Xylan degradation</keyword>
<dbReference type="GO" id="GO:0045493">
    <property type="term" value="P:xylan catabolic process"/>
    <property type="evidence" value="ECO:0007669"/>
    <property type="project" value="UniProtKB-KW"/>
</dbReference>
<comment type="caution">
    <text evidence="11">The sequence shown here is derived from an EMBL/GenBank/DDBJ whole genome shotgun (WGS) entry which is preliminary data.</text>
</comment>
<reference evidence="11" key="1">
    <citation type="submission" date="2022-08" db="EMBL/GenBank/DDBJ databases">
        <title>The genomic sequence of strain Paenibacillus sp. SCIV0701.</title>
        <authorList>
            <person name="Zhao H."/>
        </authorList>
    </citation>
    <scope>NUCLEOTIDE SEQUENCE</scope>
    <source>
        <strain evidence="11">SCIV0701</strain>
    </source>
</reference>
<dbReference type="PRINTS" id="PR00134">
    <property type="entry name" value="GLHYDRLASE10"/>
</dbReference>
<evidence type="ECO:0000256" key="7">
    <source>
        <dbReference type="ARBA" id="ARBA00023326"/>
    </source>
</evidence>
<feature type="active site" description="Nucleophile" evidence="8">
    <location>
        <position position="245"/>
    </location>
</feature>
<dbReference type="GO" id="GO:0031176">
    <property type="term" value="F:endo-1,4-beta-xylanase activity"/>
    <property type="evidence" value="ECO:0007669"/>
    <property type="project" value="UniProtKB-EC"/>
</dbReference>
<evidence type="ECO:0000256" key="5">
    <source>
        <dbReference type="ARBA" id="ARBA00023277"/>
    </source>
</evidence>
<name>A0A9X2SB90_9BACL</name>
<dbReference type="PANTHER" id="PTHR31490">
    <property type="entry name" value="GLYCOSYL HYDROLASE"/>
    <property type="match status" value="1"/>
</dbReference>